<dbReference type="InterPro" id="IPR004015">
    <property type="entry name" value="SKI-int_prot_SKIP_SNW-dom"/>
</dbReference>
<accession>A0A0V0HGP8</accession>
<dbReference type="GO" id="GO:0005681">
    <property type="term" value="C:spliceosomal complex"/>
    <property type="evidence" value="ECO:0007669"/>
    <property type="project" value="InterPro"/>
</dbReference>
<dbReference type="PANTHER" id="PTHR12096">
    <property type="entry name" value="NUCLEAR PROTEIN SKIP-RELATED"/>
    <property type="match status" value="1"/>
</dbReference>
<protein>
    <submittedName>
        <fullName evidence="4">Putative ovule protein</fullName>
    </submittedName>
</protein>
<organism evidence="4">
    <name type="scientific">Solanum chacoense</name>
    <name type="common">Chaco potato</name>
    <dbReference type="NCBI Taxonomy" id="4108"/>
    <lineage>
        <taxon>Eukaryota</taxon>
        <taxon>Viridiplantae</taxon>
        <taxon>Streptophyta</taxon>
        <taxon>Embryophyta</taxon>
        <taxon>Tracheophyta</taxon>
        <taxon>Spermatophyta</taxon>
        <taxon>Magnoliopsida</taxon>
        <taxon>eudicotyledons</taxon>
        <taxon>Gunneridae</taxon>
        <taxon>Pentapetalae</taxon>
        <taxon>asterids</taxon>
        <taxon>lamiids</taxon>
        <taxon>Solanales</taxon>
        <taxon>Solanaceae</taxon>
        <taxon>Solanoideae</taxon>
        <taxon>Solaneae</taxon>
        <taxon>Solanum</taxon>
    </lineage>
</organism>
<evidence type="ECO:0000256" key="2">
    <source>
        <dbReference type="SAM" id="MobiDB-lite"/>
    </source>
</evidence>
<name>A0A0V0HGP8_SOLCH</name>
<dbReference type="GO" id="GO:0000398">
    <property type="term" value="P:mRNA splicing, via spliceosome"/>
    <property type="evidence" value="ECO:0007669"/>
    <property type="project" value="InterPro"/>
</dbReference>
<evidence type="ECO:0000313" key="4">
    <source>
        <dbReference type="EMBL" id="JAP19630.1"/>
    </source>
</evidence>
<dbReference type="Pfam" id="PF02731">
    <property type="entry name" value="SKIP_SNW"/>
    <property type="match status" value="1"/>
</dbReference>
<reference evidence="4" key="1">
    <citation type="submission" date="2015-12" db="EMBL/GenBank/DDBJ databases">
        <title>Gene expression during late stages of embryo sac development: a critical building block for successful pollen-pistil interactions.</title>
        <authorList>
            <person name="Liu Y."/>
            <person name="Joly V."/>
            <person name="Sabar M."/>
            <person name="Matton D.P."/>
        </authorList>
    </citation>
    <scope>NUCLEOTIDE SEQUENCE</scope>
</reference>
<sequence length="114" mass="13091">MLGMPVDPIDPPKFKHKKIPRASGSPPVPLMHSPPRPISVRTNCTGIFPLVYQIGRTPKVTQSHLIGILPLMAEDFRRSTSMIIWQNLWRLYMLQKSKPEKQLQCGSKFRKRLC</sequence>
<feature type="region of interest" description="Disordered" evidence="2">
    <location>
        <begin position="1"/>
        <end position="35"/>
    </location>
</feature>
<proteinExistence type="inferred from homology"/>
<evidence type="ECO:0000259" key="3">
    <source>
        <dbReference type="Pfam" id="PF02731"/>
    </source>
</evidence>
<comment type="similarity">
    <text evidence="1">Belongs to the SNW family.</text>
</comment>
<evidence type="ECO:0000256" key="1">
    <source>
        <dbReference type="ARBA" id="ARBA00010197"/>
    </source>
</evidence>
<feature type="domain" description="SKI-interacting protein SKIP SNW" evidence="3">
    <location>
        <begin position="3"/>
        <end position="40"/>
    </location>
</feature>
<dbReference type="InterPro" id="IPR017862">
    <property type="entry name" value="SKI-int_prot_SKIP"/>
</dbReference>
<feature type="compositionally biased region" description="Pro residues" evidence="2">
    <location>
        <begin position="26"/>
        <end position="35"/>
    </location>
</feature>
<dbReference type="AlphaFoldDB" id="A0A0V0HGP8"/>
<dbReference type="EMBL" id="GEDG01019812">
    <property type="protein sequence ID" value="JAP19630.1"/>
    <property type="molecule type" value="Transcribed_RNA"/>
</dbReference>